<evidence type="ECO:0000256" key="9">
    <source>
        <dbReference type="RuleBase" id="RU003811"/>
    </source>
</evidence>
<keyword evidence="13" id="KW-1185">Reference proteome</keyword>
<dbReference type="InterPro" id="IPR014729">
    <property type="entry name" value="Rossmann-like_a/b/a_fold"/>
</dbReference>
<dbReference type="GO" id="GO:0005737">
    <property type="term" value="C:cytoplasm"/>
    <property type="evidence" value="ECO:0007669"/>
    <property type="project" value="InterPro"/>
</dbReference>
<comment type="pathway">
    <text evidence="8">Cofactor biosynthesis; NAD(+) biosynthesis; NAD(+) from deamido-NAD(+) (ammonia route): step 1/1.</text>
</comment>
<feature type="binding site" evidence="8">
    <location>
        <begin position="45"/>
        <end position="52"/>
    </location>
    <ligand>
        <name>ATP</name>
        <dbReference type="ChEBI" id="CHEBI:30616"/>
    </ligand>
</feature>
<proteinExistence type="inferred from homology"/>
<dbReference type="RefSeq" id="WP_027333354.1">
    <property type="nucleotide sequence ID" value="NZ_LR215024.1"/>
</dbReference>
<keyword evidence="7 8" id="KW-0520">NAD</keyword>
<comment type="catalytic activity">
    <reaction evidence="8 10">
        <text>deamido-NAD(+) + NH4(+) + ATP = AMP + diphosphate + NAD(+) + H(+)</text>
        <dbReference type="Rhea" id="RHEA:21188"/>
        <dbReference type="ChEBI" id="CHEBI:15378"/>
        <dbReference type="ChEBI" id="CHEBI:28938"/>
        <dbReference type="ChEBI" id="CHEBI:30616"/>
        <dbReference type="ChEBI" id="CHEBI:33019"/>
        <dbReference type="ChEBI" id="CHEBI:57540"/>
        <dbReference type="ChEBI" id="CHEBI:58437"/>
        <dbReference type="ChEBI" id="CHEBI:456215"/>
        <dbReference type="EC" id="6.3.1.5"/>
    </reaction>
</comment>
<evidence type="ECO:0000256" key="2">
    <source>
        <dbReference type="ARBA" id="ARBA00022598"/>
    </source>
</evidence>
<reference evidence="12 13" key="1">
    <citation type="submission" date="2019-01" db="EMBL/GenBank/DDBJ databases">
        <authorList>
            <consortium name="Pathogen Informatics"/>
        </authorList>
    </citation>
    <scope>NUCLEOTIDE SEQUENCE [LARGE SCALE GENOMIC DNA]</scope>
    <source>
        <strain evidence="12 13">NCTC10194</strain>
    </source>
</reference>
<dbReference type="PANTHER" id="PTHR23090">
    <property type="entry name" value="NH 3 /GLUTAMINE-DEPENDENT NAD + SYNTHETASE"/>
    <property type="match status" value="1"/>
</dbReference>
<dbReference type="GO" id="GO:0005524">
    <property type="term" value="F:ATP binding"/>
    <property type="evidence" value="ECO:0007669"/>
    <property type="project" value="UniProtKB-UniRule"/>
</dbReference>
<evidence type="ECO:0000313" key="13">
    <source>
        <dbReference type="Proteomes" id="UP000290815"/>
    </source>
</evidence>
<feature type="domain" description="NAD/GMP synthase" evidence="11">
    <location>
        <begin position="23"/>
        <end position="255"/>
    </location>
</feature>
<evidence type="ECO:0000256" key="4">
    <source>
        <dbReference type="ARBA" id="ARBA00022741"/>
    </source>
</evidence>
<feature type="binding site" evidence="8">
    <location>
        <position position="197"/>
    </location>
    <ligand>
        <name>ATP</name>
        <dbReference type="ChEBI" id="CHEBI:30616"/>
    </ligand>
</feature>
<keyword evidence="3 8" id="KW-0479">Metal-binding</keyword>
<feature type="binding site" description="in other chain" evidence="8">
    <location>
        <begin position="252"/>
        <end position="253"/>
    </location>
    <ligand>
        <name>deamido-NAD(+)</name>
        <dbReference type="ChEBI" id="CHEBI:58437"/>
        <note>ligand shared between two neighboring subunits</note>
    </ligand>
</feature>
<dbReference type="PANTHER" id="PTHR23090:SF9">
    <property type="entry name" value="GLUTAMINE-DEPENDENT NAD(+) SYNTHETASE"/>
    <property type="match status" value="1"/>
</dbReference>
<evidence type="ECO:0000256" key="1">
    <source>
        <dbReference type="ARBA" id="ARBA00005859"/>
    </source>
</evidence>
<feature type="binding site" evidence="8">
    <location>
        <position position="151"/>
    </location>
    <ligand>
        <name>Mg(2+)</name>
        <dbReference type="ChEBI" id="CHEBI:18420"/>
    </ligand>
</feature>
<dbReference type="InterPro" id="IPR022310">
    <property type="entry name" value="NAD/GMP_synthase"/>
</dbReference>
<sequence>MSKITQYLENKPVYSKEIALKYIEKVENFLKEKVEAANAKNLIVGISGGIDSALVYAIAKRVFPNNTIAVVMPIISMTESDLSHISELEKAFNDSFKRVDLTNTFLSISETLNLNNDLAIANIKPRLRMTTLYAIAQENSGLVLGTDNADEVYIGYFTKFGDGGADLLPICNFTKGEVKFLASLLNVPSSIIDKKPSAGLWEGQTDENELGFTYDDLDFYLNNRLTNPKLVSQKLSEETISKIEYKHKTTQHKRDNIYKPENIE</sequence>
<evidence type="ECO:0000259" key="11">
    <source>
        <dbReference type="Pfam" id="PF02540"/>
    </source>
</evidence>
<dbReference type="GO" id="GO:0004359">
    <property type="term" value="F:glutaminase activity"/>
    <property type="evidence" value="ECO:0007669"/>
    <property type="project" value="InterPro"/>
</dbReference>
<dbReference type="AlphaFoldDB" id="A0A449AV68"/>
<dbReference type="GO" id="GO:0003952">
    <property type="term" value="F:NAD+ synthase (glutamine-hydrolyzing) activity"/>
    <property type="evidence" value="ECO:0007669"/>
    <property type="project" value="InterPro"/>
</dbReference>
<keyword evidence="5 8" id="KW-0067">ATP-binding</keyword>
<evidence type="ECO:0000256" key="5">
    <source>
        <dbReference type="ARBA" id="ARBA00022840"/>
    </source>
</evidence>
<dbReference type="EC" id="6.3.1.5" evidence="8 10"/>
<gene>
    <name evidence="8 12" type="primary">nadE</name>
    <name evidence="12" type="ORF">NCTC10194_00412</name>
</gene>
<dbReference type="InterPro" id="IPR003694">
    <property type="entry name" value="NAD_synthase"/>
</dbReference>
<dbReference type="SUPFAM" id="SSF52402">
    <property type="entry name" value="Adenine nucleotide alpha hydrolases-like"/>
    <property type="match status" value="1"/>
</dbReference>
<keyword evidence="6 8" id="KW-0460">Magnesium</keyword>
<feature type="binding site" evidence="8">
    <location>
        <position position="175"/>
    </location>
    <ligand>
        <name>ATP</name>
        <dbReference type="ChEBI" id="CHEBI:30616"/>
    </ligand>
</feature>
<organism evidence="12 13">
    <name type="scientific">Mycoplasmopsis glycophila</name>
    <dbReference type="NCBI Taxonomy" id="171285"/>
    <lineage>
        <taxon>Bacteria</taxon>
        <taxon>Bacillati</taxon>
        <taxon>Mycoplasmatota</taxon>
        <taxon>Mycoplasmoidales</taxon>
        <taxon>Metamycoplasmataceae</taxon>
        <taxon>Mycoplasmopsis</taxon>
    </lineage>
</organism>
<dbReference type="GO" id="GO:0008795">
    <property type="term" value="F:NAD+ synthase activity"/>
    <property type="evidence" value="ECO:0007669"/>
    <property type="project" value="UniProtKB-UniRule"/>
</dbReference>
<dbReference type="GO" id="GO:0009435">
    <property type="term" value="P:NAD+ biosynthetic process"/>
    <property type="evidence" value="ECO:0007669"/>
    <property type="project" value="UniProtKB-UniRule"/>
</dbReference>
<name>A0A449AV68_9BACT</name>
<comment type="function">
    <text evidence="8">Catalyzes the ATP-dependent amidation of deamido-NAD to form NAD. Uses ammonia as a nitrogen source.</text>
</comment>
<comment type="subunit">
    <text evidence="8">Homodimer.</text>
</comment>
<dbReference type="CDD" id="cd00553">
    <property type="entry name" value="NAD_synthase"/>
    <property type="match status" value="1"/>
</dbReference>
<dbReference type="Proteomes" id="UP000290815">
    <property type="component" value="Chromosome"/>
</dbReference>
<protein>
    <recommendedName>
        <fullName evidence="8 10">NH(3)-dependent NAD(+) synthetase</fullName>
        <ecNumber evidence="8 10">6.3.1.5</ecNumber>
    </recommendedName>
</protein>
<feature type="binding site" evidence="8">
    <location>
        <position position="51"/>
    </location>
    <ligand>
        <name>Mg(2+)</name>
        <dbReference type="ChEBI" id="CHEBI:18420"/>
    </ligand>
</feature>
<evidence type="ECO:0000313" key="12">
    <source>
        <dbReference type="EMBL" id="VEU70401.1"/>
    </source>
</evidence>
<feature type="binding site" evidence="8">
    <location>
        <position position="166"/>
    </location>
    <ligand>
        <name>deamido-NAD(+)</name>
        <dbReference type="ChEBI" id="CHEBI:58437"/>
        <note>ligand shared between two neighboring subunits</note>
    </ligand>
</feature>
<dbReference type="NCBIfam" id="TIGR00552">
    <property type="entry name" value="nadE"/>
    <property type="match status" value="1"/>
</dbReference>
<feature type="binding site" description="in other chain" evidence="8">
    <location>
        <position position="126"/>
    </location>
    <ligand>
        <name>deamido-NAD(+)</name>
        <dbReference type="ChEBI" id="CHEBI:58437"/>
        <note>ligand shared between two neighboring subunits</note>
    </ligand>
</feature>
<evidence type="ECO:0000256" key="7">
    <source>
        <dbReference type="ARBA" id="ARBA00023027"/>
    </source>
</evidence>
<dbReference type="GO" id="GO:0046872">
    <property type="term" value="F:metal ion binding"/>
    <property type="evidence" value="ECO:0007669"/>
    <property type="project" value="UniProtKB-KW"/>
</dbReference>
<dbReference type="Pfam" id="PF02540">
    <property type="entry name" value="NAD_synthase"/>
    <property type="match status" value="1"/>
</dbReference>
<feature type="binding site" evidence="8">
    <location>
        <position position="146"/>
    </location>
    <ligand>
        <name>ATP</name>
        <dbReference type="ChEBI" id="CHEBI:30616"/>
    </ligand>
</feature>
<evidence type="ECO:0000256" key="10">
    <source>
        <dbReference type="RuleBase" id="RU003812"/>
    </source>
</evidence>
<feature type="binding site" description="in other chain" evidence="8">
    <location>
        <position position="159"/>
    </location>
    <ligand>
        <name>deamido-NAD(+)</name>
        <dbReference type="ChEBI" id="CHEBI:58437"/>
        <note>ligand shared between two neighboring subunits</note>
    </ligand>
</feature>
<keyword evidence="2 8" id="KW-0436">Ligase</keyword>
<keyword evidence="4 8" id="KW-0547">Nucleotide-binding</keyword>
<dbReference type="UniPathway" id="UPA00253">
    <property type="reaction ID" value="UER00333"/>
</dbReference>
<accession>A0A449AV68</accession>
<dbReference type="KEGG" id="mgly:NCTC10194_00412"/>
<evidence type="ECO:0000256" key="6">
    <source>
        <dbReference type="ARBA" id="ARBA00022842"/>
    </source>
</evidence>
<comment type="similarity">
    <text evidence="1 8 9">Belongs to the NAD synthetase family.</text>
</comment>
<dbReference type="HAMAP" id="MF_00193">
    <property type="entry name" value="NadE_ammonia_dep"/>
    <property type="match status" value="1"/>
</dbReference>
<dbReference type="EMBL" id="LR215024">
    <property type="protein sequence ID" value="VEU70401.1"/>
    <property type="molecule type" value="Genomic_DNA"/>
</dbReference>
<dbReference type="InterPro" id="IPR022926">
    <property type="entry name" value="NH(3)-dep_NAD(+)_synth"/>
</dbReference>
<dbReference type="Gene3D" id="3.40.50.620">
    <property type="entry name" value="HUPs"/>
    <property type="match status" value="1"/>
</dbReference>
<evidence type="ECO:0000256" key="3">
    <source>
        <dbReference type="ARBA" id="ARBA00022723"/>
    </source>
</evidence>
<evidence type="ECO:0000256" key="8">
    <source>
        <dbReference type="HAMAP-Rule" id="MF_00193"/>
    </source>
</evidence>